<accession>A0AAV9GFR4</accession>
<dbReference type="AlphaFoldDB" id="A0AAV9GFR4"/>
<reference evidence="3" key="2">
    <citation type="submission" date="2023-05" db="EMBL/GenBank/DDBJ databases">
        <authorList>
            <consortium name="Lawrence Berkeley National Laboratory"/>
            <person name="Steindorff A."/>
            <person name="Hensen N."/>
            <person name="Bonometti L."/>
            <person name="Westerberg I."/>
            <person name="Brannstrom I.O."/>
            <person name="Guillou S."/>
            <person name="Cros-Aarteil S."/>
            <person name="Calhoun S."/>
            <person name="Haridas S."/>
            <person name="Kuo A."/>
            <person name="Mondo S."/>
            <person name="Pangilinan J."/>
            <person name="Riley R."/>
            <person name="Labutti K."/>
            <person name="Andreopoulos B."/>
            <person name="Lipzen A."/>
            <person name="Chen C."/>
            <person name="Yanf M."/>
            <person name="Daum C."/>
            <person name="Ng V."/>
            <person name="Clum A."/>
            <person name="Ohm R."/>
            <person name="Martin F."/>
            <person name="Silar P."/>
            <person name="Natvig D."/>
            <person name="Lalanne C."/>
            <person name="Gautier V."/>
            <person name="Ament-Velasquez S.L."/>
            <person name="Kruys A."/>
            <person name="Hutchinson M.I."/>
            <person name="Powell A.J."/>
            <person name="Barry K."/>
            <person name="Miller A.N."/>
            <person name="Grigoriev I.V."/>
            <person name="Debuchy R."/>
            <person name="Gladieux P."/>
            <person name="Thoren M.H."/>
            <person name="Johannesson H."/>
        </authorList>
    </citation>
    <scope>NUCLEOTIDE SEQUENCE</scope>
    <source>
        <strain evidence="3">PSN243</strain>
    </source>
</reference>
<dbReference type="Proteomes" id="UP001321760">
    <property type="component" value="Unassembled WGS sequence"/>
</dbReference>
<feature type="region of interest" description="Disordered" evidence="1">
    <location>
        <begin position="552"/>
        <end position="578"/>
    </location>
</feature>
<evidence type="ECO:0000259" key="2">
    <source>
        <dbReference type="Pfam" id="PF24852"/>
    </source>
</evidence>
<comment type="caution">
    <text evidence="3">The sequence shown here is derived from an EMBL/GenBank/DDBJ whole genome shotgun (WGS) entry which is preliminary data.</text>
</comment>
<proteinExistence type="predicted"/>
<dbReference type="EMBL" id="MU865955">
    <property type="protein sequence ID" value="KAK4446712.1"/>
    <property type="molecule type" value="Genomic_DNA"/>
</dbReference>
<evidence type="ECO:0000313" key="4">
    <source>
        <dbReference type="Proteomes" id="UP001321760"/>
    </source>
</evidence>
<feature type="compositionally biased region" description="Basic and acidic residues" evidence="1">
    <location>
        <begin position="436"/>
        <end position="480"/>
    </location>
</feature>
<evidence type="ECO:0000256" key="1">
    <source>
        <dbReference type="SAM" id="MobiDB-lite"/>
    </source>
</evidence>
<organism evidence="3 4">
    <name type="scientific">Podospora aff. communis PSN243</name>
    <dbReference type="NCBI Taxonomy" id="3040156"/>
    <lineage>
        <taxon>Eukaryota</taxon>
        <taxon>Fungi</taxon>
        <taxon>Dikarya</taxon>
        <taxon>Ascomycota</taxon>
        <taxon>Pezizomycotina</taxon>
        <taxon>Sordariomycetes</taxon>
        <taxon>Sordariomycetidae</taxon>
        <taxon>Sordariales</taxon>
        <taxon>Podosporaceae</taxon>
        <taxon>Podospora</taxon>
    </lineage>
</organism>
<dbReference type="Pfam" id="PF24852">
    <property type="entry name" value="DUF7726"/>
    <property type="match status" value="1"/>
</dbReference>
<name>A0AAV9GFR4_9PEZI</name>
<reference evidence="3" key="1">
    <citation type="journal article" date="2023" name="Mol. Phylogenet. Evol.">
        <title>Genome-scale phylogeny and comparative genomics of the fungal order Sordariales.</title>
        <authorList>
            <person name="Hensen N."/>
            <person name="Bonometti L."/>
            <person name="Westerberg I."/>
            <person name="Brannstrom I.O."/>
            <person name="Guillou S."/>
            <person name="Cros-Aarteil S."/>
            <person name="Calhoun S."/>
            <person name="Haridas S."/>
            <person name="Kuo A."/>
            <person name="Mondo S."/>
            <person name="Pangilinan J."/>
            <person name="Riley R."/>
            <person name="LaButti K."/>
            <person name="Andreopoulos B."/>
            <person name="Lipzen A."/>
            <person name="Chen C."/>
            <person name="Yan M."/>
            <person name="Daum C."/>
            <person name="Ng V."/>
            <person name="Clum A."/>
            <person name="Steindorff A."/>
            <person name="Ohm R.A."/>
            <person name="Martin F."/>
            <person name="Silar P."/>
            <person name="Natvig D.O."/>
            <person name="Lalanne C."/>
            <person name="Gautier V."/>
            <person name="Ament-Velasquez S.L."/>
            <person name="Kruys A."/>
            <person name="Hutchinson M.I."/>
            <person name="Powell A.J."/>
            <person name="Barry K."/>
            <person name="Miller A.N."/>
            <person name="Grigoriev I.V."/>
            <person name="Debuchy R."/>
            <person name="Gladieux P."/>
            <person name="Hiltunen Thoren M."/>
            <person name="Johannesson H."/>
        </authorList>
    </citation>
    <scope>NUCLEOTIDE SEQUENCE</scope>
    <source>
        <strain evidence="3">PSN243</strain>
    </source>
</reference>
<protein>
    <recommendedName>
        <fullName evidence="2">DUF7726 domain-containing protein</fullName>
    </recommendedName>
</protein>
<feature type="domain" description="DUF7726" evidence="2">
    <location>
        <begin position="329"/>
        <end position="402"/>
    </location>
</feature>
<evidence type="ECO:0000313" key="3">
    <source>
        <dbReference type="EMBL" id="KAK4446712.1"/>
    </source>
</evidence>
<dbReference type="InterPro" id="IPR056143">
    <property type="entry name" value="DUF7726"/>
</dbReference>
<feature type="region of interest" description="Disordered" evidence="1">
    <location>
        <begin position="436"/>
        <end position="526"/>
    </location>
</feature>
<keyword evidence="4" id="KW-1185">Reference proteome</keyword>
<gene>
    <name evidence="3" type="ORF">QBC34DRAFT_496748</name>
</gene>
<feature type="compositionally biased region" description="Basic and acidic residues" evidence="1">
    <location>
        <begin position="511"/>
        <end position="526"/>
    </location>
</feature>
<sequence length="613" mass="68886">MPHTNTNRRDKKFILLSRLQDHAGEWIDNIPLRKATILAAHYFSLPNHRGGVPETDPDATYHTLDGTAVTWDDVPLSKDHVPADRRTEIYHSVLTGMPGHQAVPEWDTKSTASIYAKPRTPFSKPRDEAVTNQDLLDALAPAAEITLSHARSIGVQIAWWDAMSDGAFSCSMSLAGGVGSGGRLGRPHTIQDVPVNYFRDKLMDWIAVSFDGPEDRKHAARKAICADLTDAEMDEYVLLAERPGTPPTREEMARYILLHGGVVTTMGQAMKVVLMNEAVEDIDATGVDWETPKPMGITRRLNAKEVEGSVITPHWAPLRLEDGIVPDANVDRDCDQVRAMIKTFVSSGDWSAEAFRHALGDNVTRDKFIAFLKKRGTDAAQLRCAPYLLSWEFFNRRQILGLSVADVDFRDDLEALEKRRRDESLSEEQRALVKAHEQEVAGLDEKHRKDVDAMRENRREQKETLVKVHVEQLKDLVEAHRPRRSTRRSRGSEQSLRNESLSEQMRALADAQEKESKALREEEEKELRALHHAQYLEAERMRKAHEEAMKALAEGQSGSSIPKKRVSDGGEGGGTKKGAQHVLSWKCDSGSEPYLGILQWHVRKKKNVGPRKL</sequence>